<dbReference type="EMBL" id="AP028947">
    <property type="protein sequence ID" value="BET26854.1"/>
    <property type="molecule type" value="Genomic_DNA"/>
</dbReference>
<dbReference type="Pfam" id="PF03600">
    <property type="entry name" value="CitMHS"/>
    <property type="match status" value="1"/>
</dbReference>
<accession>A0AA86J012</accession>
<keyword evidence="10" id="KW-1185">Reference proteome</keyword>
<name>A0AA86J012_9BURK</name>
<dbReference type="PANTHER" id="PTHR43302:SF5">
    <property type="entry name" value="TRANSPORTER ARSB-RELATED"/>
    <property type="match status" value="1"/>
</dbReference>
<keyword evidence="2" id="KW-0813">Transport</keyword>
<feature type="transmembrane region" description="Helical" evidence="7">
    <location>
        <begin position="178"/>
        <end position="201"/>
    </location>
</feature>
<dbReference type="AlphaFoldDB" id="A0AA86J012"/>
<keyword evidence="5 7" id="KW-1133">Transmembrane helix</keyword>
<evidence type="ECO:0000256" key="6">
    <source>
        <dbReference type="ARBA" id="ARBA00023136"/>
    </source>
</evidence>
<sequence length="412" mass="43815">MTDFQQTVVLCCFVLTYWVMATGKLPGLRIDRAGIALAAAGLLLALNIVVPSELMNIIDLPVLITLFSLMVVGAHLEQAKVFDLLTRKLAAPGMTPHRLLAVVIALSALFSMLLVNDIVVYAFAPILCTVCLHRGFDPKPQLLGMAAASNAGSAASLIGNPQNILIAEVGQLVFIEHFLFAAVPALLTLVVIYGVLCGVFRHEVSEQDNERIDGQNLPGTRLDKTGVTLPTVGLLIIVLAYLLMPEQGWQVALGVAVLLTIFGRLNTRELLPALDISLLVMIAGLMVVTGSFSELPQLSHIMNQVEQAGLLPNTVWPSVVFSTVASNTIGNVPAVVLLLKVTDSLNTEALHMLALFSTLAGNLLLTGSLANIITAERAGQQGIHLGFADFARMGVAVTFISMALAAAWVIGF</sequence>
<keyword evidence="4 7" id="KW-0812">Transmembrane</keyword>
<evidence type="ECO:0000259" key="8">
    <source>
        <dbReference type="Pfam" id="PF03600"/>
    </source>
</evidence>
<feature type="transmembrane region" description="Helical" evidence="7">
    <location>
        <begin position="390"/>
        <end position="410"/>
    </location>
</feature>
<feature type="transmembrane region" description="Helical" evidence="7">
    <location>
        <begin position="6"/>
        <end position="21"/>
    </location>
</feature>
<evidence type="ECO:0000313" key="9">
    <source>
        <dbReference type="EMBL" id="BET26854.1"/>
    </source>
</evidence>
<protein>
    <submittedName>
        <fullName evidence="9">SLC13 family permease</fullName>
    </submittedName>
</protein>
<dbReference type="GO" id="GO:0005886">
    <property type="term" value="C:plasma membrane"/>
    <property type="evidence" value="ECO:0007669"/>
    <property type="project" value="UniProtKB-SubCell"/>
</dbReference>
<feature type="transmembrane region" description="Helical" evidence="7">
    <location>
        <begin position="273"/>
        <end position="295"/>
    </location>
</feature>
<comment type="subcellular location">
    <subcellularLocation>
        <location evidence="1">Cell membrane</location>
        <topology evidence="1">Multi-pass membrane protein</topology>
    </subcellularLocation>
</comment>
<feature type="transmembrane region" description="Helical" evidence="7">
    <location>
        <begin position="249"/>
        <end position="266"/>
    </location>
</feature>
<evidence type="ECO:0000256" key="4">
    <source>
        <dbReference type="ARBA" id="ARBA00022692"/>
    </source>
</evidence>
<dbReference type="PANTHER" id="PTHR43302">
    <property type="entry name" value="TRANSPORTER ARSB-RELATED"/>
    <property type="match status" value="1"/>
</dbReference>
<evidence type="ECO:0000313" key="10">
    <source>
        <dbReference type="Proteomes" id="UP001329151"/>
    </source>
</evidence>
<keyword evidence="6 7" id="KW-0472">Membrane</keyword>
<dbReference type="Proteomes" id="UP001329151">
    <property type="component" value="Chromosome"/>
</dbReference>
<dbReference type="InterPro" id="IPR004680">
    <property type="entry name" value="Cit_transptr-like_dom"/>
</dbReference>
<dbReference type="RefSeq" id="WP_130555714.1">
    <property type="nucleotide sequence ID" value="NZ_AP028947.1"/>
</dbReference>
<keyword evidence="3" id="KW-1003">Cell membrane</keyword>
<feature type="transmembrane region" description="Helical" evidence="7">
    <location>
        <begin position="222"/>
        <end position="243"/>
    </location>
</feature>
<proteinExistence type="predicted"/>
<evidence type="ECO:0000256" key="2">
    <source>
        <dbReference type="ARBA" id="ARBA00022448"/>
    </source>
</evidence>
<dbReference type="KEGG" id="lto:RGQ30_23550"/>
<feature type="transmembrane region" description="Helical" evidence="7">
    <location>
        <begin position="350"/>
        <end position="370"/>
    </location>
</feature>
<feature type="transmembrane region" description="Helical" evidence="7">
    <location>
        <begin position="33"/>
        <end position="50"/>
    </location>
</feature>
<feature type="transmembrane region" description="Helical" evidence="7">
    <location>
        <begin position="315"/>
        <end position="338"/>
    </location>
</feature>
<evidence type="ECO:0000256" key="7">
    <source>
        <dbReference type="SAM" id="Phobius"/>
    </source>
</evidence>
<gene>
    <name evidence="9" type="ORF">RGQ30_23550</name>
</gene>
<evidence type="ECO:0000256" key="5">
    <source>
        <dbReference type="ARBA" id="ARBA00022989"/>
    </source>
</evidence>
<feature type="transmembrane region" description="Helical" evidence="7">
    <location>
        <begin position="97"/>
        <end position="115"/>
    </location>
</feature>
<evidence type="ECO:0000256" key="3">
    <source>
        <dbReference type="ARBA" id="ARBA00022475"/>
    </source>
</evidence>
<reference evidence="9 10" key="1">
    <citation type="submission" date="2023-10" db="EMBL/GenBank/DDBJ databases">
        <title>Complete Genome Sequence of Limnobacter thiooxidans CS-K2T, Isolated from freshwater lake sediments in Bavaria, Germany.</title>
        <authorList>
            <person name="Naruki M."/>
            <person name="Watanabe A."/>
            <person name="Warashina T."/>
            <person name="Morita T."/>
            <person name="Arakawa K."/>
        </authorList>
    </citation>
    <scope>NUCLEOTIDE SEQUENCE [LARGE SCALE GENOMIC DNA]</scope>
    <source>
        <strain evidence="9 10">CS-K2</strain>
    </source>
</reference>
<feature type="domain" description="Citrate transporter-like" evidence="8">
    <location>
        <begin position="24"/>
        <end position="359"/>
    </location>
</feature>
<feature type="transmembrane region" description="Helical" evidence="7">
    <location>
        <begin position="56"/>
        <end position="76"/>
    </location>
</feature>
<evidence type="ECO:0000256" key="1">
    <source>
        <dbReference type="ARBA" id="ARBA00004651"/>
    </source>
</evidence>
<dbReference type="GO" id="GO:0055085">
    <property type="term" value="P:transmembrane transport"/>
    <property type="evidence" value="ECO:0007669"/>
    <property type="project" value="InterPro"/>
</dbReference>
<organism evidence="9 10">
    <name type="scientific">Limnobacter thiooxidans</name>
    <dbReference type="NCBI Taxonomy" id="131080"/>
    <lineage>
        <taxon>Bacteria</taxon>
        <taxon>Pseudomonadati</taxon>
        <taxon>Pseudomonadota</taxon>
        <taxon>Betaproteobacteria</taxon>
        <taxon>Burkholderiales</taxon>
        <taxon>Burkholderiaceae</taxon>
        <taxon>Limnobacter</taxon>
    </lineage>
</organism>